<evidence type="ECO:0000256" key="4">
    <source>
        <dbReference type="ARBA" id="ARBA00022729"/>
    </source>
</evidence>
<dbReference type="Gene3D" id="2.40.170.20">
    <property type="entry name" value="TonB-dependent receptor, beta-barrel domain"/>
    <property type="match status" value="1"/>
</dbReference>
<evidence type="ECO:0000256" key="6">
    <source>
        <dbReference type="ARBA" id="ARBA00023237"/>
    </source>
</evidence>
<organism evidence="8">
    <name type="scientific">marine metagenome</name>
    <dbReference type="NCBI Taxonomy" id="408172"/>
    <lineage>
        <taxon>unclassified sequences</taxon>
        <taxon>metagenomes</taxon>
        <taxon>ecological metagenomes</taxon>
    </lineage>
</organism>
<dbReference type="GO" id="GO:0044718">
    <property type="term" value="P:siderophore transmembrane transport"/>
    <property type="evidence" value="ECO:0007669"/>
    <property type="project" value="TreeGrafter"/>
</dbReference>
<evidence type="ECO:0000256" key="2">
    <source>
        <dbReference type="ARBA" id="ARBA00022448"/>
    </source>
</evidence>
<dbReference type="GO" id="GO:0015344">
    <property type="term" value="F:siderophore uptake transmembrane transporter activity"/>
    <property type="evidence" value="ECO:0007669"/>
    <property type="project" value="TreeGrafter"/>
</dbReference>
<dbReference type="InterPro" id="IPR037066">
    <property type="entry name" value="Plug_dom_sf"/>
</dbReference>
<dbReference type="InterPro" id="IPR012910">
    <property type="entry name" value="Plug_dom"/>
</dbReference>
<dbReference type="Pfam" id="PF13715">
    <property type="entry name" value="CarbopepD_reg_2"/>
    <property type="match status" value="1"/>
</dbReference>
<feature type="domain" description="TonB-dependent receptor plug" evidence="7">
    <location>
        <begin position="159"/>
        <end position="293"/>
    </location>
</feature>
<dbReference type="GO" id="GO:0009279">
    <property type="term" value="C:cell outer membrane"/>
    <property type="evidence" value="ECO:0007669"/>
    <property type="project" value="UniProtKB-SubCell"/>
</dbReference>
<keyword evidence="6" id="KW-0998">Cell outer membrane</keyword>
<reference evidence="8" key="1">
    <citation type="submission" date="2018-05" db="EMBL/GenBank/DDBJ databases">
        <authorList>
            <person name="Lanie J.A."/>
            <person name="Ng W.-L."/>
            <person name="Kazmierczak K.M."/>
            <person name="Andrzejewski T.M."/>
            <person name="Davidsen T.M."/>
            <person name="Wayne K.J."/>
            <person name="Tettelin H."/>
            <person name="Glass J.I."/>
            <person name="Rusch D."/>
            <person name="Podicherti R."/>
            <person name="Tsui H.-C.T."/>
            <person name="Winkler M.E."/>
        </authorList>
    </citation>
    <scope>NUCLEOTIDE SEQUENCE</scope>
</reference>
<accession>A0A381YXA2</accession>
<dbReference type="SUPFAM" id="SSF49464">
    <property type="entry name" value="Carboxypeptidase regulatory domain-like"/>
    <property type="match status" value="1"/>
</dbReference>
<dbReference type="InterPro" id="IPR023997">
    <property type="entry name" value="TonB-dep_OMP_SusC/RagA_CS"/>
</dbReference>
<keyword evidence="4" id="KW-0732">Signal</keyword>
<dbReference type="InterPro" id="IPR036942">
    <property type="entry name" value="Beta-barrel_TonB_sf"/>
</dbReference>
<dbReference type="PROSITE" id="PS52016">
    <property type="entry name" value="TONB_DEPENDENT_REC_3"/>
    <property type="match status" value="1"/>
</dbReference>
<evidence type="ECO:0000256" key="5">
    <source>
        <dbReference type="ARBA" id="ARBA00023136"/>
    </source>
</evidence>
<dbReference type="SUPFAM" id="SSF56935">
    <property type="entry name" value="Porins"/>
    <property type="match status" value="1"/>
</dbReference>
<sequence length="1024" mass="110070">MNNIVLMLERRGASIDSYGLSVGVFFRSFLIKKLKIGGVFAMKKQNTTLFFVMSLLCMQMLSAQAMTVSGTVSDAQTGEALLGAQVFVKGTFVGTTTDDNGAFSLDIESGATLVVNYIGYKSQEVGVAEGQALLSVQLEPDVLKQDEVVVTGLASSVKRRNLATAVAKVSGDELNGSPSQSLDQALGGKFAGVHIRRNTGAPGGGMSVNLRGVATIAGETQPLYVVDGIIVNNFANQSGLDVVSAATGAGSARPQGQPSNRIADINPSDIESVEVLKGASAAAIYGAKASNGVIIITTKRGTSGKTKVNFSQRFGTRNIINKQGHRIFETYQEAEDQYGPDIAALGNDAGGNWANRDIDYEDALYGETGNLKETSLSLTGGNQSTQFYLSGQYLDEGDIIVNRGYERVSGRANVDHRVNDKLKVATTAYLANSFSDRGITGNDNTNKSFNFSFGFTPSFLDIRQNEDGSWPDHAANPSNPLHTAAVLTNEETVNRAMGSTRLDYNLMRNSDMSLDLIGTLSADYVGQENTVFSPPDLQDERGKSNPGTSVLTNHSSLNTNASFNLAHRMSLGGAKLNTTAGYQAETLDYNNSMIIATGMVVTQTNIDQSAATSALQTRRKQQDRGWFVQEEVAVGENIHVSLGVRSDRSSTLGDTEKSHMYPKFAASYRTGEIAIFDDLKIRTSYGVTGNMPLPFAKYTAMAPLNIGGMSGLVTSGLKGLDGIEPEEMTEIEYGFDGSIMNGLLGFEFTLYNQNITGLLLEVEEAPSTGYTLKWANAGDMKTDGMELDLVFNPVRTRDLNWVSRLSYYTTSSEITRLEVDPYNTGGFATFLGAYRIEKGWSPHTMVGSEMDANGVHTILGNETPDFVMGLNNRVQFGAFSLVAHIDIKQGGDIINLQKLISDLGGTTFDYDDQTLDLDEDGTKSGNGNERLTVLGGVTAPYIEDGSYVRLSELSFNWDVPKSFLAGKVSSMQVGVSARDIWMSTDYTGWNPDVSQFGNVAVGGSVDTGPYPMSKALYFNVSVGL</sequence>
<dbReference type="PANTHER" id="PTHR30069:SF29">
    <property type="entry name" value="HEMOGLOBIN AND HEMOGLOBIN-HAPTOGLOBIN-BINDING PROTEIN 1-RELATED"/>
    <property type="match status" value="1"/>
</dbReference>
<dbReference type="Gene3D" id="2.170.130.10">
    <property type="entry name" value="TonB-dependent receptor, plug domain"/>
    <property type="match status" value="1"/>
</dbReference>
<gene>
    <name evidence="8" type="ORF">METZ01_LOCUS134105</name>
</gene>
<dbReference type="InterPro" id="IPR023996">
    <property type="entry name" value="TonB-dep_OMP_SusC/RagA"/>
</dbReference>
<dbReference type="InterPro" id="IPR039426">
    <property type="entry name" value="TonB-dep_rcpt-like"/>
</dbReference>
<comment type="subcellular location">
    <subcellularLocation>
        <location evidence="1">Cell outer membrane</location>
        <topology evidence="1">Multi-pass membrane protein</topology>
    </subcellularLocation>
</comment>
<dbReference type="AlphaFoldDB" id="A0A381YXA2"/>
<evidence type="ECO:0000259" key="7">
    <source>
        <dbReference type="Pfam" id="PF07715"/>
    </source>
</evidence>
<evidence type="ECO:0000256" key="1">
    <source>
        <dbReference type="ARBA" id="ARBA00004571"/>
    </source>
</evidence>
<dbReference type="Pfam" id="PF07715">
    <property type="entry name" value="Plug"/>
    <property type="match status" value="1"/>
</dbReference>
<dbReference type="NCBIfam" id="TIGR04057">
    <property type="entry name" value="SusC_RagA_signa"/>
    <property type="match status" value="1"/>
</dbReference>
<evidence type="ECO:0000313" key="8">
    <source>
        <dbReference type="EMBL" id="SVA81251.1"/>
    </source>
</evidence>
<protein>
    <recommendedName>
        <fullName evidence="7">TonB-dependent receptor plug domain-containing protein</fullName>
    </recommendedName>
</protein>
<dbReference type="Gene3D" id="2.60.40.1120">
    <property type="entry name" value="Carboxypeptidase-like, regulatory domain"/>
    <property type="match status" value="1"/>
</dbReference>
<evidence type="ECO:0000256" key="3">
    <source>
        <dbReference type="ARBA" id="ARBA00022692"/>
    </source>
</evidence>
<dbReference type="PANTHER" id="PTHR30069">
    <property type="entry name" value="TONB-DEPENDENT OUTER MEMBRANE RECEPTOR"/>
    <property type="match status" value="1"/>
</dbReference>
<name>A0A381YXA2_9ZZZZ</name>
<keyword evidence="2" id="KW-0813">Transport</keyword>
<keyword evidence="3" id="KW-0812">Transmembrane</keyword>
<keyword evidence="5" id="KW-0472">Membrane</keyword>
<proteinExistence type="predicted"/>
<dbReference type="InterPro" id="IPR008969">
    <property type="entry name" value="CarboxyPept-like_regulatory"/>
</dbReference>
<dbReference type="EMBL" id="UINC01019214">
    <property type="protein sequence ID" value="SVA81251.1"/>
    <property type="molecule type" value="Genomic_DNA"/>
</dbReference>
<dbReference type="NCBIfam" id="TIGR04056">
    <property type="entry name" value="OMP_RagA_SusC"/>
    <property type="match status" value="1"/>
</dbReference>